<evidence type="ECO:0000256" key="1">
    <source>
        <dbReference type="SAM" id="MobiDB-lite"/>
    </source>
</evidence>
<feature type="compositionally biased region" description="Polar residues" evidence="1">
    <location>
        <begin position="169"/>
        <end position="181"/>
    </location>
</feature>
<accession>A0A3S4UTY1</accession>
<gene>
    <name evidence="2" type="ORF">NCTC10297_00885</name>
</gene>
<reference evidence="2 3" key="1">
    <citation type="submission" date="2018-12" db="EMBL/GenBank/DDBJ databases">
        <authorList>
            <consortium name="Pathogen Informatics"/>
        </authorList>
    </citation>
    <scope>NUCLEOTIDE SEQUENCE [LARGE SCALE GENOMIC DNA]</scope>
    <source>
        <strain evidence="2 3">NCTC10297</strain>
    </source>
</reference>
<evidence type="ECO:0000313" key="3">
    <source>
        <dbReference type="Proteomes" id="UP000274100"/>
    </source>
</evidence>
<dbReference type="AlphaFoldDB" id="A0A3S4UTY1"/>
<proteinExistence type="predicted"/>
<dbReference type="OrthoDB" id="2664633at2"/>
<protein>
    <submittedName>
        <fullName evidence="2">Uncharacterized protein</fullName>
    </submittedName>
</protein>
<dbReference type="Proteomes" id="UP000274100">
    <property type="component" value="Chromosome"/>
</dbReference>
<dbReference type="EMBL" id="LR134343">
    <property type="protein sequence ID" value="VEG12930.1"/>
    <property type="molecule type" value="Genomic_DNA"/>
</dbReference>
<feature type="region of interest" description="Disordered" evidence="1">
    <location>
        <begin position="168"/>
        <end position="206"/>
    </location>
</feature>
<sequence>MESDGVWSYLYHESGLRNPKLTGRQRRHIQALKDAGAVSYEEIEKKFNACQGNKVCEKEVEKEWCKQSEITRQIERDLVVKGILTWEDFDKFEGGIGTATPHLSAIQNKKHSLAQSEVFSWNQPDHIARTEALRRDGGVTPGSTEDLLMQAGAGTVGAVAAGRGKVTVSSNAGNSSQNVSISPIRLHDNSSSKTWSSPAGLNYGQGSREGNRVKHVLEHAQPNSNKPNHTVFNVQRNQILSLVDQAWVRRGNPLPSDPGVYVIPMGKVVGTRGETSIRIVVKPGTNQVITAYPTP</sequence>
<name>A0A3S4UTY1_9GAMM</name>
<organism evidence="2 3">
    <name type="scientific">Moraxella cuniculi</name>
    <dbReference type="NCBI Taxonomy" id="34061"/>
    <lineage>
        <taxon>Bacteria</taxon>
        <taxon>Pseudomonadati</taxon>
        <taxon>Pseudomonadota</taxon>
        <taxon>Gammaproteobacteria</taxon>
        <taxon>Moraxellales</taxon>
        <taxon>Moraxellaceae</taxon>
        <taxon>Moraxella</taxon>
    </lineage>
</organism>
<evidence type="ECO:0000313" key="2">
    <source>
        <dbReference type="EMBL" id="VEG12930.1"/>
    </source>
</evidence>
<dbReference type="RefSeq" id="WP_126330339.1">
    <property type="nucleotide sequence ID" value="NZ_LR134343.1"/>
</dbReference>
<dbReference type="KEGG" id="mcun:NCTC10297_00885"/>